<comment type="caution">
    <text evidence="2">The sequence shown here is derived from an EMBL/GenBank/DDBJ whole genome shotgun (WGS) entry which is preliminary data.</text>
</comment>
<dbReference type="Pfam" id="PF01527">
    <property type="entry name" value="HTH_Tnp_1"/>
    <property type="match status" value="1"/>
</dbReference>
<name>A0ABR7EAA3_9BACT</name>
<dbReference type="EMBL" id="JACOOI010000090">
    <property type="protein sequence ID" value="MBC5646696.1"/>
    <property type="molecule type" value="Genomic_DNA"/>
</dbReference>
<dbReference type="Proteomes" id="UP000644010">
    <property type="component" value="Unassembled WGS sequence"/>
</dbReference>
<proteinExistence type="predicted"/>
<evidence type="ECO:0000313" key="3">
    <source>
        <dbReference type="Proteomes" id="UP000644010"/>
    </source>
</evidence>
<keyword evidence="3" id="KW-1185">Reference proteome</keyword>
<organism evidence="2 3">
    <name type="scientific">Parabacteroides segnis</name>
    <dbReference type="NCBI Taxonomy" id="2763058"/>
    <lineage>
        <taxon>Bacteria</taxon>
        <taxon>Pseudomonadati</taxon>
        <taxon>Bacteroidota</taxon>
        <taxon>Bacteroidia</taxon>
        <taxon>Bacteroidales</taxon>
        <taxon>Tannerellaceae</taxon>
        <taxon>Parabacteroides</taxon>
    </lineage>
</organism>
<feature type="coiled-coil region" evidence="1">
    <location>
        <begin position="65"/>
        <end position="109"/>
    </location>
</feature>
<evidence type="ECO:0000256" key="1">
    <source>
        <dbReference type="SAM" id="Coils"/>
    </source>
</evidence>
<dbReference type="SUPFAM" id="SSF46689">
    <property type="entry name" value="Homeodomain-like"/>
    <property type="match status" value="1"/>
</dbReference>
<sequence>MGTRTFKGRKVYDTAFKFAVIEEYFSGNLSFYDFCKKKSLDRGTFNYWLLTFAPEGYLSSKEMGKEKERSESEEIRELKRQLHQKELELKKEKMRADFYETMVDVAEEQFNIDIRKKAGTKR</sequence>
<evidence type="ECO:0000313" key="2">
    <source>
        <dbReference type="EMBL" id="MBC5646696.1"/>
    </source>
</evidence>
<reference evidence="2 3" key="1">
    <citation type="submission" date="2020-08" db="EMBL/GenBank/DDBJ databases">
        <title>Genome public.</title>
        <authorList>
            <person name="Liu C."/>
            <person name="Sun Q."/>
        </authorList>
    </citation>
    <scope>NUCLEOTIDE SEQUENCE [LARGE SCALE GENOMIC DNA]</scope>
    <source>
        <strain evidence="2 3">BX2</strain>
    </source>
</reference>
<gene>
    <name evidence="2" type="ORF">H8S77_28015</name>
</gene>
<dbReference type="RefSeq" id="WP_186962107.1">
    <property type="nucleotide sequence ID" value="NZ_JACOOI010000090.1"/>
</dbReference>
<dbReference type="InterPro" id="IPR009057">
    <property type="entry name" value="Homeodomain-like_sf"/>
</dbReference>
<keyword evidence="1" id="KW-0175">Coiled coil</keyword>
<dbReference type="InterPro" id="IPR002514">
    <property type="entry name" value="Transposase_8"/>
</dbReference>
<protein>
    <recommendedName>
        <fullName evidence="4">Transposase</fullName>
    </recommendedName>
</protein>
<evidence type="ECO:0008006" key="4">
    <source>
        <dbReference type="Google" id="ProtNLM"/>
    </source>
</evidence>
<accession>A0ABR7EAA3</accession>